<evidence type="ECO:0000259" key="8">
    <source>
        <dbReference type="PROSITE" id="PS50928"/>
    </source>
</evidence>
<dbReference type="CDD" id="cd06261">
    <property type="entry name" value="TM_PBP2"/>
    <property type="match status" value="1"/>
</dbReference>
<proteinExistence type="inferred from homology"/>
<protein>
    <submittedName>
        <fullName evidence="9">Carbohydrate ABC transporter permease</fullName>
    </submittedName>
</protein>
<feature type="transmembrane region" description="Helical" evidence="7">
    <location>
        <begin position="103"/>
        <end position="125"/>
    </location>
</feature>
<evidence type="ECO:0000256" key="2">
    <source>
        <dbReference type="ARBA" id="ARBA00022448"/>
    </source>
</evidence>
<sequence length="269" mass="29497">MLKRSVGLATNGLLLVLVVVALLPFLFMVVTGIQRSEAVSLAFDPDRLQLDNFVRLFTDYGFGRALITSSIVVVLACTVNLVVSSLAAFAFAKKRFPGSEALFWIYIATMMVPVQVTIIPLFVIVRDLGLLNTHLVLILPIINAFGVFLIRQFMSSVPDELLEAARIDGASDRRIFVLIVLPLIRPVLVALTVFTFITAWNDFLWPLVTTSDGSMQTITLAAARLQGRFVTEYGLVMAGATVSFVVPFLIYVLLQRQFVQGVASVGLKG</sequence>
<reference evidence="10" key="1">
    <citation type="journal article" date="2019" name="Int. J. Syst. Evol. Microbiol.">
        <title>The Global Catalogue of Microorganisms (GCM) 10K type strain sequencing project: providing services to taxonomists for standard genome sequencing and annotation.</title>
        <authorList>
            <consortium name="The Broad Institute Genomics Platform"/>
            <consortium name="The Broad Institute Genome Sequencing Center for Infectious Disease"/>
            <person name="Wu L."/>
            <person name="Ma J."/>
        </authorList>
    </citation>
    <scope>NUCLEOTIDE SEQUENCE [LARGE SCALE GENOMIC DNA]</scope>
    <source>
        <strain evidence="10">JCM 17810</strain>
    </source>
</reference>
<feature type="transmembrane region" description="Helical" evidence="7">
    <location>
        <begin position="131"/>
        <end position="154"/>
    </location>
</feature>
<evidence type="ECO:0000256" key="4">
    <source>
        <dbReference type="ARBA" id="ARBA00022692"/>
    </source>
</evidence>
<evidence type="ECO:0000256" key="6">
    <source>
        <dbReference type="ARBA" id="ARBA00023136"/>
    </source>
</evidence>
<dbReference type="Gene3D" id="1.10.3720.10">
    <property type="entry name" value="MetI-like"/>
    <property type="match status" value="1"/>
</dbReference>
<dbReference type="PANTHER" id="PTHR43744">
    <property type="entry name" value="ABC TRANSPORTER PERMEASE PROTEIN MG189-RELATED-RELATED"/>
    <property type="match status" value="1"/>
</dbReference>
<dbReference type="PANTHER" id="PTHR43744:SF8">
    <property type="entry name" value="SN-GLYCEROL-3-PHOSPHATE TRANSPORT SYSTEM PERMEASE PROTEIN UGPE"/>
    <property type="match status" value="1"/>
</dbReference>
<name>A0ABP8L8Y7_9MICO</name>
<keyword evidence="3" id="KW-1003">Cell membrane</keyword>
<keyword evidence="10" id="KW-1185">Reference proteome</keyword>
<dbReference type="RefSeq" id="WP_345216227.1">
    <property type="nucleotide sequence ID" value="NZ_BAABGN010000009.1"/>
</dbReference>
<evidence type="ECO:0000313" key="10">
    <source>
        <dbReference type="Proteomes" id="UP001500622"/>
    </source>
</evidence>
<feature type="transmembrane region" description="Helical" evidence="7">
    <location>
        <begin position="233"/>
        <end position="254"/>
    </location>
</feature>
<evidence type="ECO:0000256" key="5">
    <source>
        <dbReference type="ARBA" id="ARBA00022989"/>
    </source>
</evidence>
<feature type="domain" description="ABC transmembrane type-1" evidence="8">
    <location>
        <begin position="66"/>
        <end position="254"/>
    </location>
</feature>
<dbReference type="InterPro" id="IPR000515">
    <property type="entry name" value="MetI-like"/>
</dbReference>
<evidence type="ECO:0000256" key="7">
    <source>
        <dbReference type="RuleBase" id="RU363032"/>
    </source>
</evidence>
<dbReference type="EMBL" id="BAABGN010000009">
    <property type="protein sequence ID" value="GAA4424460.1"/>
    <property type="molecule type" value="Genomic_DNA"/>
</dbReference>
<dbReference type="Pfam" id="PF00528">
    <property type="entry name" value="BPD_transp_1"/>
    <property type="match status" value="1"/>
</dbReference>
<feature type="transmembrane region" description="Helical" evidence="7">
    <location>
        <begin position="62"/>
        <end position="91"/>
    </location>
</feature>
<feature type="transmembrane region" description="Helical" evidence="7">
    <location>
        <begin position="175"/>
        <end position="200"/>
    </location>
</feature>
<organism evidence="9 10">
    <name type="scientific">Georgenia halophila</name>
    <dbReference type="NCBI Taxonomy" id="620889"/>
    <lineage>
        <taxon>Bacteria</taxon>
        <taxon>Bacillati</taxon>
        <taxon>Actinomycetota</taxon>
        <taxon>Actinomycetes</taxon>
        <taxon>Micrococcales</taxon>
        <taxon>Bogoriellaceae</taxon>
        <taxon>Georgenia</taxon>
    </lineage>
</organism>
<keyword evidence="5 7" id="KW-1133">Transmembrane helix</keyword>
<keyword evidence="4 7" id="KW-0812">Transmembrane</keyword>
<dbReference type="Proteomes" id="UP001500622">
    <property type="component" value="Unassembled WGS sequence"/>
</dbReference>
<comment type="similarity">
    <text evidence="7">Belongs to the binding-protein-dependent transport system permease family.</text>
</comment>
<keyword evidence="2 7" id="KW-0813">Transport</keyword>
<gene>
    <name evidence="9" type="ORF">GCM10023169_21140</name>
</gene>
<evidence type="ECO:0000256" key="1">
    <source>
        <dbReference type="ARBA" id="ARBA00004651"/>
    </source>
</evidence>
<keyword evidence="6 7" id="KW-0472">Membrane</keyword>
<evidence type="ECO:0000313" key="9">
    <source>
        <dbReference type="EMBL" id="GAA4424460.1"/>
    </source>
</evidence>
<dbReference type="InterPro" id="IPR035906">
    <property type="entry name" value="MetI-like_sf"/>
</dbReference>
<dbReference type="PROSITE" id="PS50928">
    <property type="entry name" value="ABC_TM1"/>
    <property type="match status" value="1"/>
</dbReference>
<dbReference type="SUPFAM" id="SSF161098">
    <property type="entry name" value="MetI-like"/>
    <property type="match status" value="1"/>
</dbReference>
<evidence type="ECO:0000256" key="3">
    <source>
        <dbReference type="ARBA" id="ARBA00022475"/>
    </source>
</evidence>
<comment type="caution">
    <text evidence="9">The sequence shown here is derived from an EMBL/GenBank/DDBJ whole genome shotgun (WGS) entry which is preliminary data.</text>
</comment>
<accession>A0ABP8L8Y7</accession>
<comment type="subcellular location">
    <subcellularLocation>
        <location evidence="1 7">Cell membrane</location>
        <topology evidence="1 7">Multi-pass membrane protein</topology>
    </subcellularLocation>
</comment>